<keyword evidence="1" id="KW-1133">Transmembrane helix</keyword>
<proteinExistence type="predicted"/>
<gene>
    <name evidence="2" type="ORF">BGZ96_002813</name>
</gene>
<name>A0ABQ7K8N3_9FUNG</name>
<reference evidence="2 3" key="1">
    <citation type="journal article" date="2020" name="Fungal Divers.">
        <title>Resolving the Mortierellaceae phylogeny through synthesis of multi-gene phylogenetics and phylogenomics.</title>
        <authorList>
            <person name="Vandepol N."/>
            <person name="Liber J."/>
            <person name="Desiro A."/>
            <person name="Na H."/>
            <person name="Kennedy M."/>
            <person name="Barry K."/>
            <person name="Grigoriev I.V."/>
            <person name="Miller A.N."/>
            <person name="O'Donnell K."/>
            <person name="Stajich J.E."/>
            <person name="Bonito G."/>
        </authorList>
    </citation>
    <scope>NUCLEOTIDE SEQUENCE [LARGE SCALE GENOMIC DNA]</scope>
    <source>
        <strain evidence="2 3">AD045</strain>
    </source>
</reference>
<organism evidence="2 3">
    <name type="scientific">Linnemannia gamsii</name>
    <dbReference type="NCBI Taxonomy" id="64522"/>
    <lineage>
        <taxon>Eukaryota</taxon>
        <taxon>Fungi</taxon>
        <taxon>Fungi incertae sedis</taxon>
        <taxon>Mucoromycota</taxon>
        <taxon>Mortierellomycotina</taxon>
        <taxon>Mortierellomycetes</taxon>
        <taxon>Mortierellales</taxon>
        <taxon>Mortierellaceae</taxon>
        <taxon>Linnemannia</taxon>
    </lineage>
</organism>
<evidence type="ECO:0000313" key="3">
    <source>
        <dbReference type="Proteomes" id="UP001194696"/>
    </source>
</evidence>
<keyword evidence="1" id="KW-0812">Transmembrane</keyword>
<feature type="transmembrane region" description="Helical" evidence="1">
    <location>
        <begin position="113"/>
        <end position="129"/>
    </location>
</feature>
<feature type="transmembrane region" description="Helical" evidence="1">
    <location>
        <begin position="55"/>
        <end position="78"/>
    </location>
</feature>
<evidence type="ECO:0000313" key="2">
    <source>
        <dbReference type="EMBL" id="KAG0293471.1"/>
    </source>
</evidence>
<comment type="caution">
    <text evidence="2">The sequence shown here is derived from an EMBL/GenBank/DDBJ whole genome shotgun (WGS) entry which is preliminary data.</text>
</comment>
<sequence length="176" mass="20114">MESIAHHKYRLWVMFLVTFNLIMMIADYSYLASLVARANDPFDTMTPGDTHTLRLFWTDYVLIIASILIFFGYAYSLWGKRHINRFARGFIILALAVLLITVASKFIDEQIKFASIFIASGSSLIYKPFTCVGAETTSCNLILANIFIALFTGLFSIVEVVWTFSFKPFEAKQEFE</sequence>
<feature type="transmembrane region" description="Helical" evidence="1">
    <location>
        <begin position="141"/>
        <end position="164"/>
    </location>
</feature>
<dbReference type="Proteomes" id="UP001194696">
    <property type="component" value="Unassembled WGS sequence"/>
</dbReference>
<protein>
    <submittedName>
        <fullName evidence="2">Uncharacterized protein</fullName>
    </submittedName>
</protein>
<feature type="transmembrane region" description="Helical" evidence="1">
    <location>
        <begin position="90"/>
        <end position="107"/>
    </location>
</feature>
<keyword evidence="1" id="KW-0472">Membrane</keyword>
<accession>A0ABQ7K8N3</accession>
<dbReference type="EMBL" id="JAAAIM010000155">
    <property type="protein sequence ID" value="KAG0293471.1"/>
    <property type="molecule type" value="Genomic_DNA"/>
</dbReference>
<evidence type="ECO:0000256" key="1">
    <source>
        <dbReference type="SAM" id="Phobius"/>
    </source>
</evidence>
<feature type="transmembrane region" description="Helical" evidence="1">
    <location>
        <begin position="12"/>
        <end position="35"/>
    </location>
</feature>
<keyword evidence="3" id="KW-1185">Reference proteome</keyword>